<evidence type="ECO:0000256" key="4">
    <source>
        <dbReference type="ARBA" id="ARBA00022989"/>
    </source>
</evidence>
<dbReference type="InterPro" id="IPR046791">
    <property type="entry name" value="Polycystin_dom"/>
</dbReference>
<reference evidence="11" key="1">
    <citation type="submission" date="2013-12" db="EMBL/GenBank/DDBJ databases">
        <title>The Genome Sequence of Aphanomyces astaci APO3.</title>
        <authorList>
            <consortium name="The Broad Institute Genomics Platform"/>
            <person name="Russ C."/>
            <person name="Tyler B."/>
            <person name="van West P."/>
            <person name="Dieguez-Uribeondo J."/>
            <person name="Young S.K."/>
            <person name="Zeng Q."/>
            <person name="Gargeya S."/>
            <person name="Fitzgerald M."/>
            <person name="Abouelleil A."/>
            <person name="Alvarado L."/>
            <person name="Chapman S.B."/>
            <person name="Gainer-Dewar J."/>
            <person name="Goldberg J."/>
            <person name="Griggs A."/>
            <person name="Gujja S."/>
            <person name="Hansen M."/>
            <person name="Howarth C."/>
            <person name="Imamovic A."/>
            <person name="Ireland A."/>
            <person name="Larimer J."/>
            <person name="McCowan C."/>
            <person name="Murphy C."/>
            <person name="Pearson M."/>
            <person name="Poon T.W."/>
            <person name="Priest M."/>
            <person name="Roberts A."/>
            <person name="Saif S."/>
            <person name="Shea T."/>
            <person name="Sykes S."/>
            <person name="Wortman J."/>
            <person name="Nusbaum C."/>
            <person name="Birren B."/>
        </authorList>
    </citation>
    <scope>NUCLEOTIDE SEQUENCE [LARGE SCALE GENOMIC DNA]</scope>
    <source>
        <strain evidence="11">APO3</strain>
    </source>
</reference>
<feature type="transmembrane region" description="Helical" evidence="8">
    <location>
        <begin position="44"/>
        <end position="63"/>
    </location>
</feature>
<feature type="transmembrane region" description="Helical" evidence="8">
    <location>
        <begin position="436"/>
        <end position="458"/>
    </location>
</feature>
<dbReference type="InterPro" id="IPR051223">
    <property type="entry name" value="Polycystin"/>
</dbReference>
<dbReference type="EMBL" id="KI913128">
    <property type="protein sequence ID" value="ETV79428.1"/>
    <property type="molecule type" value="Genomic_DNA"/>
</dbReference>
<feature type="domain" description="Polycystin cation channel PKD1/PKD2" evidence="9">
    <location>
        <begin position="315"/>
        <end position="524"/>
    </location>
</feature>
<dbReference type="Gene3D" id="1.10.287.70">
    <property type="match status" value="1"/>
</dbReference>
<feature type="disulfide bond" evidence="7">
    <location>
        <begin position="161"/>
        <end position="178"/>
    </location>
</feature>
<dbReference type="VEuPathDB" id="FungiDB:H257_07440"/>
<dbReference type="PRINTS" id="PR01433">
    <property type="entry name" value="POLYCYSTIN2"/>
</dbReference>
<dbReference type="OrthoDB" id="444119at2759"/>
<gene>
    <name evidence="11" type="ORF">H257_07440</name>
</gene>
<dbReference type="Pfam" id="PF20519">
    <property type="entry name" value="Polycystin_dom"/>
    <property type="match status" value="1"/>
</dbReference>
<comment type="similarity">
    <text evidence="2">Belongs to the polycystin family.</text>
</comment>
<organism evidence="11">
    <name type="scientific">Aphanomyces astaci</name>
    <name type="common">Crayfish plague agent</name>
    <dbReference type="NCBI Taxonomy" id="112090"/>
    <lineage>
        <taxon>Eukaryota</taxon>
        <taxon>Sar</taxon>
        <taxon>Stramenopiles</taxon>
        <taxon>Oomycota</taxon>
        <taxon>Saprolegniomycetes</taxon>
        <taxon>Saprolegniales</taxon>
        <taxon>Verrucalvaceae</taxon>
        <taxon>Aphanomyces</taxon>
    </lineage>
</organism>
<keyword evidence="5 8" id="KW-0472">Membrane</keyword>
<dbReference type="PANTHER" id="PTHR10877:SF183">
    <property type="entry name" value="AT14535P-RELATED"/>
    <property type="match status" value="1"/>
</dbReference>
<dbReference type="AlphaFoldDB" id="W4GKI7"/>
<feature type="domain" description="Polycystin" evidence="10">
    <location>
        <begin position="94"/>
        <end position="306"/>
    </location>
</feature>
<evidence type="ECO:0000256" key="7">
    <source>
        <dbReference type="PIRSR" id="PIRSR603915-2"/>
    </source>
</evidence>
<dbReference type="GO" id="GO:0005509">
    <property type="term" value="F:calcium ion binding"/>
    <property type="evidence" value="ECO:0007669"/>
    <property type="project" value="InterPro"/>
</dbReference>
<evidence type="ECO:0000256" key="5">
    <source>
        <dbReference type="ARBA" id="ARBA00023136"/>
    </source>
</evidence>
<dbReference type="InterPro" id="IPR013122">
    <property type="entry name" value="PKD1_2_channel"/>
</dbReference>
<keyword evidence="4 8" id="KW-1133">Transmembrane helix</keyword>
<dbReference type="GO" id="GO:0016020">
    <property type="term" value="C:membrane"/>
    <property type="evidence" value="ECO:0007669"/>
    <property type="project" value="UniProtKB-SubCell"/>
</dbReference>
<dbReference type="GeneID" id="20809436"/>
<feature type="transmembrane region" description="Helical" evidence="8">
    <location>
        <begin position="352"/>
        <end position="372"/>
    </location>
</feature>
<evidence type="ECO:0000259" key="10">
    <source>
        <dbReference type="Pfam" id="PF20519"/>
    </source>
</evidence>
<keyword evidence="3 8" id="KW-0812">Transmembrane</keyword>
<evidence type="ECO:0000259" key="9">
    <source>
        <dbReference type="Pfam" id="PF08016"/>
    </source>
</evidence>
<evidence type="ECO:0000256" key="2">
    <source>
        <dbReference type="ARBA" id="ARBA00007200"/>
    </source>
</evidence>
<dbReference type="InterPro" id="IPR003915">
    <property type="entry name" value="PKD_2"/>
</dbReference>
<dbReference type="STRING" id="112090.W4GKI7"/>
<proteinExistence type="inferred from homology"/>
<evidence type="ECO:0000256" key="1">
    <source>
        <dbReference type="ARBA" id="ARBA00004141"/>
    </source>
</evidence>
<sequence length="712" mass="79749">MERINRKTMMLMGVNEDEMIVILKKIEELKGFSAQYEIKDMIQYLMFLALFIVVTVDISGHFAPDSPYRVTAMLNAQLRDKPFRYQDIHVKKTFDTIKTVQELHQYLTGPFYDVVFAGDSFDGDNEFPHGDLYADRGYLGGNTRLVGPIRIGQIRVKAEVCGGAMAAVPGLFTDPVQCFNTYSASTESTTTFGYHFNYTALSPKPAEPRFYSHMHHWYGSPTFGEMVPSTEADSCDFETKVACPVYDQLVSLKEHKYFDKATRAVFIDLNLYTANIDHTTSARLFAEMLPGGGVTTQVEFLTYRLYPWHDTADFIQSGCEGLIYVVVLVKLRGEVALARRVGRRYFSMFSNLAIVCNYLLFLFVLGFRALSFLTLPSALSDSAFVDLRTPTIYFGLARSCQSFNCFLSWLKLFKFLSFIPMFGQLTKTVTRSAGKVLELVVIFVLTLVGAALAFYLAFGNFATNYHTFQSSFYTLLHIVTGEMSLTDLRLANRVLGPFFFISFVFLMMFIILNIFIVIVSEAYTDTKKELHLMKEMALDTLSKEIAHHFLHEFVYRVPILGVHVFQPLIEGTSKAIAKVNLNATEVTRRLRNSTASVGRNSIVGLAEANAPVVPTTTHEPVAAETSLLVAESCSDATDVAAPVVAITKPTLTSPLTLACYDKLVDIERLLPACLERLQAANDLGTLKAWLNHCRSLKAQLDEIATASHHVGR</sequence>
<evidence type="ECO:0000313" key="11">
    <source>
        <dbReference type="EMBL" id="ETV79428.1"/>
    </source>
</evidence>
<evidence type="ECO:0000256" key="3">
    <source>
        <dbReference type="ARBA" id="ARBA00022692"/>
    </source>
</evidence>
<keyword evidence="6" id="KW-0325">Glycoprotein</keyword>
<evidence type="ECO:0000256" key="8">
    <source>
        <dbReference type="SAM" id="Phobius"/>
    </source>
</evidence>
<dbReference type="PANTHER" id="PTHR10877">
    <property type="entry name" value="POLYCYSTIN FAMILY MEMBER"/>
    <property type="match status" value="1"/>
</dbReference>
<dbReference type="RefSeq" id="XP_009831269.1">
    <property type="nucleotide sequence ID" value="XM_009832967.1"/>
</dbReference>
<dbReference type="Pfam" id="PF08016">
    <property type="entry name" value="PKD_channel"/>
    <property type="match status" value="1"/>
</dbReference>
<feature type="transmembrane region" description="Helical" evidence="8">
    <location>
        <begin position="498"/>
        <end position="519"/>
    </location>
</feature>
<evidence type="ECO:0000256" key="6">
    <source>
        <dbReference type="ARBA" id="ARBA00023180"/>
    </source>
</evidence>
<name>W4GKI7_APHAT</name>
<protein>
    <submittedName>
        <fullName evidence="11">Uncharacterized protein</fullName>
    </submittedName>
</protein>
<accession>W4GKI7</accession>
<comment type="subcellular location">
    <subcellularLocation>
        <location evidence="1">Membrane</location>
        <topology evidence="1">Multi-pass membrane protein</topology>
    </subcellularLocation>
</comment>